<dbReference type="PROSITE" id="PS51257">
    <property type="entry name" value="PROKAR_LIPOPROTEIN"/>
    <property type="match status" value="1"/>
</dbReference>
<evidence type="ECO:0000259" key="2">
    <source>
        <dbReference type="Pfam" id="PF08308"/>
    </source>
</evidence>
<keyword evidence="1" id="KW-0732">Signal</keyword>
<protein>
    <submittedName>
        <fullName evidence="3">PEGA domain-containing protein</fullName>
    </submittedName>
</protein>
<dbReference type="OrthoDB" id="1524740at2"/>
<dbReference type="AlphaFoldDB" id="A0A553CL92"/>
<dbReference type="Pfam" id="PF08308">
    <property type="entry name" value="PEGA"/>
    <property type="match status" value="1"/>
</dbReference>
<evidence type="ECO:0000313" key="3">
    <source>
        <dbReference type="EMBL" id="TRX21316.1"/>
    </source>
</evidence>
<feature type="signal peptide" evidence="1">
    <location>
        <begin position="1"/>
        <end position="22"/>
    </location>
</feature>
<sequence length="154" mass="17105">MKIKFISTFVIASLLLTSCASVFTGAKRNVLFETNPSGAKVFVNGMEQCVAPCQIKVRKDDKVDFRLEGYKERVVIMDADFNLVAILNGFSIIGWGVDALTGSLQRVNTKYVKVDLEKGSNKQVFNDYMDKGNITKVAINTNNKSIETTIVLNR</sequence>
<dbReference type="RefSeq" id="WP_144071399.1">
    <property type="nucleotide sequence ID" value="NZ_VJZR01000005.1"/>
</dbReference>
<name>A0A553CL92_9FLAO</name>
<gene>
    <name evidence="3" type="ORF">FNW17_08145</name>
</gene>
<feature type="chain" id="PRO_5022037609" evidence="1">
    <location>
        <begin position="23"/>
        <end position="154"/>
    </location>
</feature>
<dbReference type="InterPro" id="IPR013229">
    <property type="entry name" value="PEGA"/>
</dbReference>
<feature type="domain" description="PEGA" evidence="2">
    <location>
        <begin position="32"/>
        <end position="72"/>
    </location>
</feature>
<proteinExistence type="predicted"/>
<reference evidence="3 4" key="1">
    <citation type="submission" date="2019-07" db="EMBL/GenBank/DDBJ databases">
        <title>Novel species of Flavobacterium.</title>
        <authorList>
            <person name="Liu Q."/>
            <person name="Xin Y.-H."/>
        </authorList>
    </citation>
    <scope>NUCLEOTIDE SEQUENCE [LARGE SCALE GENOMIC DNA]</scope>
    <source>
        <strain evidence="3 4">LB3P56</strain>
    </source>
</reference>
<comment type="caution">
    <text evidence="3">The sequence shown here is derived from an EMBL/GenBank/DDBJ whole genome shotgun (WGS) entry which is preliminary data.</text>
</comment>
<organism evidence="3 4">
    <name type="scientific">Flavobacterium franklandianum</name>
    <dbReference type="NCBI Taxonomy" id="2594430"/>
    <lineage>
        <taxon>Bacteria</taxon>
        <taxon>Pseudomonadati</taxon>
        <taxon>Bacteroidota</taxon>
        <taxon>Flavobacteriia</taxon>
        <taxon>Flavobacteriales</taxon>
        <taxon>Flavobacteriaceae</taxon>
        <taxon>Flavobacterium</taxon>
    </lineage>
</organism>
<dbReference type="EMBL" id="VJZR01000005">
    <property type="protein sequence ID" value="TRX21316.1"/>
    <property type="molecule type" value="Genomic_DNA"/>
</dbReference>
<accession>A0A553CL92</accession>
<keyword evidence="4" id="KW-1185">Reference proteome</keyword>
<evidence type="ECO:0000256" key="1">
    <source>
        <dbReference type="SAM" id="SignalP"/>
    </source>
</evidence>
<dbReference type="Proteomes" id="UP000318585">
    <property type="component" value="Unassembled WGS sequence"/>
</dbReference>
<evidence type="ECO:0000313" key="4">
    <source>
        <dbReference type="Proteomes" id="UP000318585"/>
    </source>
</evidence>